<dbReference type="EMBL" id="CP000949">
    <property type="protein sequence ID" value="ACA71903.1"/>
    <property type="molecule type" value="Genomic_DNA"/>
</dbReference>
<dbReference type="AlphaFoldDB" id="B1J5S5"/>
<organism evidence="1">
    <name type="scientific">Pseudomonas putida (strain W619)</name>
    <dbReference type="NCBI Taxonomy" id="390235"/>
    <lineage>
        <taxon>Bacteria</taxon>
        <taxon>Pseudomonadati</taxon>
        <taxon>Pseudomonadota</taxon>
        <taxon>Gammaproteobacteria</taxon>
        <taxon>Pseudomonadales</taxon>
        <taxon>Pseudomonadaceae</taxon>
        <taxon>Pseudomonas</taxon>
    </lineage>
</organism>
<name>B1J5S5_PSEPW</name>
<dbReference type="STRING" id="390235.PputW619_1398"/>
<evidence type="ECO:0000313" key="1">
    <source>
        <dbReference type="EMBL" id="ACA71903.1"/>
    </source>
</evidence>
<accession>B1J5S5</accession>
<sequence>MASTSQTEKYLIHNDVLLTTCGLAYLIGGNHTVLDYITEKTTPTIESFENFKLNISRRAYISSLAKCKYLHVIFPDKQSVLASEFPIETMSRLGDKYLEFLRKDGLQGLVLYPADFLNETLGRLSYDKLDTHLSDSGTLVVLARILDIIGLAAPVALREIQECINLKTKTTGDLGNKFSPPLYQESIRINPYWNHTKFNSNGTSNNGQIDIYFSPEATTDKKILIFGDSFFRLMLPHLSKIFQQVVFLRTPYYHAEMVELIRPDIVLTGNAERYLANVASDINAPAFQLYSYTHNAVSRPSPLFLNAFRTITSPSAISSKKFLNYLFNDTAQAKKIVGPSHMVRWGQHVKNGLLTRPPQESDLIGFGGAPVWSQRLLESTKKACSDDTKILLMVGDFRFGNEISLHPARDSLPLFLPNHSGINAKAIKPENDEFMLKRSLAAISAWDKTFNNKIHFIFWDLFCRQVQDRLAGRHIKAKAYNHPHWNLADIQANVSTAKLIDLSPLLKLPMHEAMRLFIDPSSHPSHIGYLMITNCFYYNTDARTSFNKAVRDVERIIFDSAAQLVRRKNTPILIFGQSVWLDTLLRYLGPSGLEKIEKIGIKIVSINPQIGHAQSVNVAAISHHSHFKVFISDDGKQPTIPLALEQLVNWSHGAASHIVWEASCAQTIINRRETPQSLHNKNYSATRTSHTIDISDSDIELGPFGYPTITGLTKVFDII</sequence>
<protein>
    <recommendedName>
        <fullName evidence="2">AlgX/AlgJ SGNH hydrolase-like domain-containing protein</fullName>
    </recommendedName>
</protein>
<reference evidence="1" key="1">
    <citation type="submission" date="2008-02" db="EMBL/GenBank/DDBJ databases">
        <title>Complete sequence of Psuedomonas putida W619.</title>
        <authorList>
            <consortium name="US DOE Joint Genome Institute"/>
            <person name="Copeland A."/>
            <person name="Lucas S."/>
            <person name="Lapidus A."/>
            <person name="Barry K."/>
            <person name="Detter J.C."/>
            <person name="Glavina del Rio T."/>
            <person name="Dalin E."/>
            <person name="Tice H."/>
            <person name="Pitluck S."/>
            <person name="Chain P."/>
            <person name="Malfatti S."/>
            <person name="Shin M."/>
            <person name="Vergez L."/>
            <person name="Schmutz J."/>
            <person name="Larimer F."/>
            <person name="Land M."/>
            <person name="Hauser L."/>
            <person name="Kyrpides N."/>
            <person name="Kim E."/>
            <person name="Taghavi S."/>
            <person name="Vangronsveld D."/>
            <person name="van der Lelie D."/>
            <person name="Richardson P."/>
        </authorList>
    </citation>
    <scope>NUCLEOTIDE SEQUENCE</scope>
    <source>
        <strain evidence="1">W619</strain>
    </source>
</reference>
<dbReference type="eggNOG" id="ENOG5032UB5">
    <property type="taxonomic scope" value="Bacteria"/>
</dbReference>
<proteinExistence type="predicted"/>
<dbReference type="HOGENOM" id="CLU_384445_0_0_6"/>
<evidence type="ECO:0008006" key="2">
    <source>
        <dbReference type="Google" id="ProtNLM"/>
    </source>
</evidence>
<gene>
    <name evidence="1" type="ordered locus">PputW619_1398</name>
</gene>
<dbReference type="KEGG" id="ppw:PputW619_1398"/>
<dbReference type="OrthoDB" id="4169204at2"/>